<dbReference type="InterPro" id="IPR011990">
    <property type="entry name" value="TPR-like_helical_dom_sf"/>
</dbReference>
<comment type="caution">
    <text evidence="2">The sequence shown here is derived from an EMBL/GenBank/DDBJ whole genome shotgun (WGS) entry which is preliminary data.</text>
</comment>
<dbReference type="Proteomes" id="UP000253153">
    <property type="component" value="Unassembled WGS sequence"/>
</dbReference>
<gene>
    <name evidence="2" type="ORF">FIESC28_10285</name>
</gene>
<dbReference type="InterPro" id="IPR025676">
    <property type="entry name" value="Clr5_dom"/>
</dbReference>
<feature type="domain" description="Clr5" evidence="1">
    <location>
        <begin position="29"/>
        <end position="66"/>
    </location>
</feature>
<protein>
    <recommendedName>
        <fullName evidence="1">Clr5 domain-containing protein</fullName>
    </recommendedName>
</protein>
<dbReference type="EMBL" id="QKXC01000289">
    <property type="protein sequence ID" value="RBR08339.1"/>
    <property type="molecule type" value="Genomic_DNA"/>
</dbReference>
<dbReference type="GeneID" id="41999714"/>
<dbReference type="Gene3D" id="1.25.40.10">
    <property type="entry name" value="Tetratricopeptide repeat domain"/>
    <property type="match status" value="1"/>
</dbReference>
<dbReference type="RefSeq" id="XP_031011527.1">
    <property type="nucleotide sequence ID" value="XM_031164418.1"/>
</dbReference>
<organism evidence="2 3">
    <name type="scientific">Fusarium coffeatum</name>
    <dbReference type="NCBI Taxonomy" id="231269"/>
    <lineage>
        <taxon>Eukaryota</taxon>
        <taxon>Fungi</taxon>
        <taxon>Dikarya</taxon>
        <taxon>Ascomycota</taxon>
        <taxon>Pezizomycotina</taxon>
        <taxon>Sordariomycetes</taxon>
        <taxon>Hypocreomycetidae</taxon>
        <taxon>Hypocreales</taxon>
        <taxon>Nectriaceae</taxon>
        <taxon>Fusarium</taxon>
        <taxon>Fusarium incarnatum-equiseti species complex</taxon>
    </lineage>
</organism>
<reference evidence="2 3" key="1">
    <citation type="submission" date="2018-06" db="EMBL/GenBank/DDBJ databases">
        <title>Fusarium incarnatum-equiseti species complex species 28.</title>
        <authorList>
            <person name="Gardiner D.M."/>
        </authorList>
    </citation>
    <scope>NUCLEOTIDE SEQUENCE [LARGE SCALE GENOMIC DNA]</scope>
    <source>
        <strain evidence="2 3">FIESC_28</strain>
    </source>
</reference>
<evidence type="ECO:0000313" key="2">
    <source>
        <dbReference type="EMBL" id="RBR08339.1"/>
    </source>
</evidence>
<dbReference type="AlphaFoldDB" id="A0A366QTT8"/>
<evidence type="ECO:0000313" key="3">
    <source>
        <dbReference type="Proteomes" id="UP000253153"/>
    </source>
</evidence>
<dbReference type="Pfam" id="PF14420">
    <property type="entry name" value="Clr5"/>
    <property type="match status" value="1"/>
</dbReference>
<keyword evidence="3" id="KW-1185">Reference proteome</keyword>
<dbReference type="SUPFAM" id="SSF48452">
    <property type="entry name" value="TPR-like"/>
    <property type="match status" value="1"/>
</dbReference>
<sequence length="420" mass="48642">MSSNLPALAPKQPGCPQLMYNKTLSKEHSQEEWEAVRQVIAVVYIEKNRTLEETMAILHNVFRFATSGPYAKLEQVLYSVSNWSRSKLEFSTSIPDPMFVYLANLDSPPSQDSRTMYRIFELSFDLWYHGKGDLAGRAIRRGFYLLEFVLHEEHPDMLWHILDTIYDMAWKGYLDLMGMFLKHATAFAKQKLADLHPLRLILQELTTRDSCNERGFFCDLLRQAWLRNVDLLGKHIETSEAHQLWPYEQLIWDGSIPLRTGSDLIKQEKAIYQALERMDPAQSRTSNTIDTDRLRVKALRLEFTQTYVGDRGKAEELANDLLEIESVTGPRLTDRFHAHAYKMLARLQEEKKDWDMAEQNLQCAISKRESAHASESNLRVIADMWVLAAHYQRAGREPEAKNIVDRALERASECVTQMIT</sequence>
<evidence type="ECO:0000259" key="1">
    <source>
        <dbReference type="Pfam" id="PF14420"/>
    </source>
</evidence>
<accession>A0A366QTT8</accession>
<name>A0A366QTT8_9HYPO</name>
<proteinExistence type="predicted"/>
<dbReference type="OrthoDB" id="5308957at2759"/>